<accession>A0A1F5SGU2</accession>
<gene>
    <name evidence="2" type="ORF">A2227_00895</name>
</gene>
<dbReference type="PANTHER" id="PTHR10885">
    <property type="entry name" value="ISOPENTENYL-DIPHOSPHATE DELTA-ISOMERASE"/>
    <property type="match status" value="1"/>
</dbReference>
<organism evidence="2 3">
    <name type="scientific">Candidatus Falkowbacteria bacterium RIFOXYA2_FULL_47_19</name>
    <dbReference type="NCBI Taxonomy" id="1797994"/>
    <lineage>
        <taxon>Bacteria</taxon>
        <taxon>Candidatus Falkowiibacteriota</taxon>
    </lineage>
</organism>
<dbReference type="Pfam" id="PF00293">
    <property type="entry name" value="NUDIX"/>
    <property type="match status" value="1"/>
</dbReference>
<dbReference type="Proteomes" id="UP000178367">
    <property type="component" value="Unassembled WGS sequence"/>
</dbReference>
<dbReference type="EMBL" id="MFGB01000020">
    <property type="protein sequence ID" value="OGF25832.1"/>
    <property type="molecule type" value="Genomic_DNA"/>
</dbReference>
<dbReference type="PROSITE" id="PS51462">
    <property type="entry name" value="NUDIX"/>
    <property type="match status" value="1"/>
</dbReference>
<dbReference type="Gene3D" id="3.90.79.10">
    <property type="entry name" value="Nucleoside Triphosphate Pyrophosphohydrolase"/>
    <property type="match status" value="1"/>
</dbReference>
<dbReference type="AlphaFoldDB" id="A0A1F5SGU2"/>
<protein>
    <recommendedName>
        <fullName evidence="1">Nudix hydrolase domain-containing protein</fullName>
    </recommendedName>
</protein>
<dbReference type="STRING" id="1797994.A2227_00895"/>
<dbReference type="GO" id="GO:0003824">
    <property type="term" value="F:catalytic activity"/>
    <property type="evidence" value="ECO:0007669"/>
    <property type="project" value="UniProtKB-ARBA"/>
</dbReference>
<reference evidence="2 3" key="1">
    <citation type="journal article" date="2016" name="Nat. Commun.">
        <title>Thousands of microbial genomes shed light on interconnected biogeochemical processes in an aquifer system.</title>
        <authorList>
            <person name="Anantharaman K."/>
            <person name="Brown C.T."/>
            <person name="Hug L.A."/>
            <person name="Sharon I."/>
            <person name="Castelle C.J."/>
            <person name="Probst A.J."/>
            <person name="Thomas B.C."/>
            <person name="Singh A."/>
            <person name="Wilkins M.J."/>
            <person name="Karaoz U."/>
            <person name="Brodie E.L."/>
            <person name="Williams K.H."/>
            <person name="Hubbard S.S."/>
            <person name="Banfield J.F."/>
        </authorList>
    </citation>
    <scope>NUCLEOTIDE SEQUENCE [LARGE SCALE GENOMIC DNA]</scope>
</reference>
<sequence>MVEQNIEVDKNDNQIGLRPRDDFYTGKYIHRSSHLILFNSKNEILLQHRAPTKKWYPNLFTYSVSGTVANESYEDCIQKEMQEEIGISTNVKRLFTYPFFDTFDKAWHCVFVGKSDDGINPDAREISKIKWINADELKKDIIENPDIYTPPFVEGIKKYFDEFYGAEK</sequence>
<dbReference type="InterPro" id="IPR000086">
    <property type="entry name" value="NUDIX_hydrolase_dom"/>
</dbReference>
<evidence type="ECO:0000313" key="2">
    <source>
        <dbReference type="EMBL" id="OGF25832.1"/>
    </source>
</evidence>
<dbReference type="PANTHER" id="PTHR10885:SF0">
    <property type="entry name" value="ISOPENTENYL-DIPHOSPHATE DELTA-ISOMERASE"/>
    <property type="match status" value="1"/>
</dbReference>
<proteinExistence type="predicted"/>
<name>A0A1F5SGU2_9BACT</name>
<evidence type="ECO:0000313" key="3">
    <source>
        <dbReference type="Proteomes" id="UP000178367"/>
    </source>
</evidence>
<comment type="caution">
    <text evidence="2">The sequence shown here is derived from an EMBL/GenBank/DDBJ whole genome shotgun (WGS) entry which is preliminary data.</text>
</comment>
<dbReference type="InterPro" id="IPR015797">
    <property type="entry name" value="NUDIX_hydrolase-like_dom_sf"/>
</dbReference>
<dbReference type="SUPFAM" id="SSF55811">
    <property type="entry name" value="Nudix"/>
    <property type="match status" value="1"/>
</dbReference>
<evidence type="ECO:0000259" key="1">
    <source>
        <dbReference type="PROSITE" id="PS51462"/>
    </source>
</evidence>
<feature type="domain" description="Nudix hydrolase" evidence="1">
    <location>
        <begin position="28"/>
        <end position="154"/>
    </location>
</feature>